<dbReference type="InterPro" id="IPR011604">
    <property type="entry name" value="PDDEXK-like_dom_sf"/>
</dbReference>
<protein>
    <recommendedName>
        <fullName evidence="2">YqaJ viral recombinase domain-containing protein</fullName>
    </recommendedName>
</protein>
<dbReference type="InterPro" id="IPR011335">
    <property type="entry name" value="Restrct_endonuc-II-like"/>
</dbReference>
<feature type="coiled-coil region" evidence="1">
    <location>
        <begin position="177"/>
        <end position="204"/>
    </location>
</feature>
<evidence type="ECO:0000313" key="3">
    <source>
        <dbReference type="EMBL" id="CAH0546595.1"/>
    </source>
</evidence>
<keyword evidence="1" id="KW-0175">Coiled coil</keyword>
<organism evidence="3 4">
    <name type="scientific">Brassicogethes aeneus</name>
    <name type="common">Rape pollen beetle</name>
    <name type="synonym">Meligethes aeneus</name>
    <dbReference type="NCBI Taxonomy" id="1431903"/>
    <lineage>
        <taxon>Eukaryota</taxon>
        <taxon>Metazoa</taxon>
        <taxon>Ecdysozoa</taxon>
        <taxon>Arthropoda</taxon>
        <taxon>Hexapoda</taxon>
        <taxon>Insecta</taxon>
        <taxon>Pterygota</taxon>
        <taxon>Neoptera</taxon>
        <taxon>Endopterygota</taxon>
        <taxon>Coleoptera</taxon>
        <taxon>Polyphaga</taxon>
        <taxon>Cucujiformia</taxon>
        <taxon>Nitidulidae</taxon>
        <taxon>Meligethinae</taxon>
        <taxon>Brassicogethes</taxon>
    </lineage>
</organism>
<dbReference type="PANTHER" id="PTHR39953">
    <property type="entry name" value="RE54151P"/>
    <property type="match status" value="1"/>
</dbReference>
<sequence>MSIILYRCPEFLITLPRKSQNKSWQPYVQAKSDNLPIVDVQMVSTYFAGNDCFNVAESRGVKAQRSARGAYGDNAVGNVELQREGSICTVQCKITPEHKVHNKAYVVFCKINEEIGMVAELSCQSCAASAGGCKHAIAFLMWLHRRSEEPEPTATVCYWKKSRLAQVGTSMKFITSKDIFNEMQNNIKEEKEEMELKADTFLEKLLSEMTIRQSKFQISRHCINFEPQSSDISLHKLLAVFVEMGGEDVEDFLTFAEGTMSDFMCEKIAHETEAQSTSKLWQEMRYGRITASKIHEIAQCHTSNGSLVHQIMGASKIIDTAPMARGRELEKQVIAELQHILGDVQLKKSGLFLSPKYPAIGASPDALGPNFVVEIKCPTKLETMTNYISSDYKLKDKCMAQIQLQMFATKMERGYFCVADHEFESNKQFTLICVEYDEQFTMRLIEKSMLFWKTHVYPLLYCASAV</sequence>
<dbReference type="InterPro" id="IPR019080">
    <property type="entry name" value="YqaJ_viral_recombinase"/>
</dbReference>
<evidence type="ECO:0000256" key="1">
    <source>
        <dbReference type="SAM" id="Coils"/>
    </source>
</evidence>
<feature type="domain" description="YqaJ viral recombinase" evidence="2">
    <location>
        <begin position="281"/>
        <end position="411"/>
    </location>
</feature>
<dbReference type="OrthoDB" id="6774613at2759"/>
<gene>
    <name evidence="3" type="ORF">MELIAE_LOCUS722</name>
</gene>
<dbReference type="Gene3D" id="3.90.320.10">
    <property type="match status" value="1"/>
</dbReference>
<proteinExistence type="predicted"/>
<name>A0A9P0ARD6_BRAAE</name>
<evidence type="ECO:0000313" key="4">
    <source>
        <dbReference type="Proteomes" id="UP001154078"/>
    </source>
</evidence>
<dbReference type="PANTHER" id="PTHR39953:SF1">
    <property type="entry name" value="RE54151P"/>
    <property type="match status" value="1"/>
</dbReference>
<dbReference type="CDD" id="cd22343">
    <property type="entry name" value="PDDEXK_lambda_exonuclease-like"/>
    <property type="match status" value="1"/>
</dbReference>
<dbReference type="EMBL" id="OV121132">
    <property type="protein sequence ID" value="CAH0546595.1"/>
    <property type="molecule type" value="Genomic_DNA"/>
</dbReference>
<dbReference type="AlphaFoldDB" id="A0A9P0ARD6"/>
<keyword evidence="4" id="KW-1185">Reference proteome</keyword>
<accession>A0A9P0ARD6</accession>
<reference evidence="3" key="1">
    <citation type="submission" date="2021-12" db="EMBL/GenBank/DDBJ databases">
        <authorList>
            <person name="King R."/>
        </authorList>
    </citation>
    <scope>NUCLEOTIDE SEQUENCE</scope>
</reference>
<dbReference type="SUPFAM" id="SSF52980">
    <property type="entry name" value="Restriction endonuclease-like"/>
    <property type="match status" value="1"/>
</dbReference>
<dbReference type="GO" id="GO:0006281">
    <property type="term" value="P:DNA repair"/>
    <property type="evidence" value="ECO:0007669"/>
    <property type="project" value="UniProtKB-ARBA"/>
</dbReference>
<dbReference type="Proteomes" id="UP001154078">
    <property type="component" value="Chromosome 1"/>
</dbReference>
<evidence type="ECO:0000259" key="2">
    <source>
        <dbReference type="Pfam" id="PF09588"/>
    </source>
</evidence>
<dbReference type="Pfam" id="PF09588">
    <property type="entry name" value="YqaJ"/>
    <property type="match status" value="1"/>
</dbReference>